<dbReference type="Proteomes" id="UP000654345">
    <property type="component" value="Unassembled WGS sequence"/>
</dbReference>
<reference evidence="3 4" key="1">
    <citation type="journal article" date="2021" name="Int. J. Syst. Evol. Microbiol.">
        <title>Reticulibacter mediterranei gen. nov., sp. nov., within the new family Reticulibacteraceae fam. nov., and Ktedonospora formicarum gen. nov., sp. nov., Ktedonobacter robiniae sp. nov., Dictyobacter formicarum sp. nov. and Dictyobacter arantiisoli sp. nov., belonging to the class Ktedonobacteria.</title>
        <authorList>
            <person name="Yabe S."/>
            <person name="Zheng Y."/>
            <person name="Wang C.M."/>
            <person name="Sakai Y."/>
            <person name="Abe K."/>
            <person name="Yokota A."/>
            <person name="Donadio S."/>
            <person name="Cavaletti L."/>
            <person name="Monciardini P."/>
        </authorList>
    </citation>
    <scope>NUCLEOTIDE SEQUENCE [LARGE SCALE GENOMIC DNA]</scope>
    <source>
        <strain evidence="3 4">SOSP1-30</strain>
    </source>
</reference>
<dbReference type="Pfam" id="PF13230">
    <property type="entry name" value="GATase_4"/>
    <property type="match status" value="1"/>
</dbReference>
<comment type="caution">
    <text evidence="3">The sequence shown here is derived from an EMBL/GenBank/DDBJ whole genome shotgun (WGS) entry which is preliminary data.</text>
</comment>
<dbReference type="InterPro" id="IPR017932">
    <property type="entry name" value="GATase_2_dom"/>
</dbReference>
<dbReference type="Gene3D" id="3.60.20.10">
    <property type="entry name" value="Glutamine Phosphoribosylpyrophosphate, subunit 1, domain 1"/>
    <property type="match status" value="1"/>
</dbReference>
<gene>
    <name evidence="3" type="ORF">KSB_35860</name>
</gene>
<dbReference type="SUPFAM" id="SSF56235">
    <property type="entry name" value="N-terminal nucleophile aminohydrolases (Ntn hydrolases)"/>
    <property type="match status" value="1"/>
</dbReference>
<proteinExistence type="predicted"/>
<organism evidence="3 4">
    <name type="scientific">Ktedonobacter robiniae</name>
    <dbReference type="NCBI Taxonomy" id="2778365"/>
    <lineage>
        <taxon>Bacteria</taxon>
        <taxon>Bacillati</taxon>
        <taxon>Chloroflexota</taxon>
        <taxon>Ktedonobacteria</taxon>
        <taxon>Ktedonobacterales</taxon>
        <taxon>Ktedonobacteraceae</taxon>
        <taxon>Ktedonobacter</taxon>
    </lineage>
</organism>
<feature type="domain" description="Glutamine amidotransferase type-2" evidence="2">
    <location>
        <begin position="2"/>
        <end position="237"/>
    </location>
</feature>
<accession>A0ABQ3UQZ8</accession>
<name>A0ABQ3UQZ8_9CHLR</name>
<keyword evidence="4" id="KW-1185">Reference proteome</keyword>
<dbReference type="CDD" id="cd01908">
    <property type="entry name" value="YafJ"/>
    <property type="match status" value="1"/>
</dbReference>
<dbReference type="PROSITE" id="PS51278">
    <property type="entry name" value="GATASE_TYPE_2"/>
    <property type="match status" value="1"/>
</dbReference>
<evidence type="ECO:0000313" key="4">
    <source>
        <dbReference type="Proteomes" id="UP000654345"/>
    </source>
</evidence>
<dbReference type="RefSeq" id="WP_201371745.1">
    <property type="nucleotide sequence ID" value="NZ_BNJG01000001.1"/>
</dbReference>
<protein>
    <submittedName>
        <fullName evidence="3">Class II glutamine amidotransferase</fullName>
    </submittedName>
</protein>
<keyword evidence="1 3" id="KW-0315">Glutamine amidotransferase</keyword>
<dbReference type="PANTHER" id="PTHR42824">
    <property type="entry name" value="GLUTAMINE AMIDOTRANSFERASE"/>
    <property type="match status" value="1"/>
</dbReference>
<sequence length="253" mass="28318">MCRLLGYVTREPVTVAHLLNNTLQAFVEASHLHGDGWGFAWYDESNRLQVAKAPEPAHASKEFSNLAEHMRTDTFLGHLRWATPGFPLSIANTHPFTYDQMAFAHNGLIQPNAELEKLIAPQLHENLAGTTDSERHFLALLSALESAPAVEAIQTYIKLVHERLQVVSANFLLLMPDALYAVCDFDPQSELAQKEPDYFSLKYRITDDAVLIGSTGLQQDEAWKTLENGQMLLVNRGRLRVAVIDIADKREIG</sequence>
<dbReference type="InterPro" id="IPR029055">
    <property type="entry name" value="Ntn_hydrolases_N"/>
</dbReference>
<dbReference type="PANTHER" id="PTHR42824:SF1">
    <property type="entry name" value="GLUTAMINE AMIDOTRANSFERASE YAFJ-RELATED"/>
    <property type="match status" value="1"/>
</dbReference>
<evidence type="ECO:0000256" key="1">
    <source>
        <dbReference type="ARBA" id="ARBA00022962"/>
    </source>
</evidence>
<evidence type="ECO:0000259" key="2">
    <source>
        <dbReference type="PROSITE" id="PS51278"/>
    </source>
</evidence>
<evidence type="ECO:0000313" key="3">
    <source>
        <dbReference type="EMBL" id="GHO55111.1"/>
    </source>
</evidence>
<dbReference type="InterPro" id="IPR026869">
    <property type="entry name" value="EgtC-like"/>
</dbReference>
<dbReference type="EMBL" id="BNJG01000001">
    <property type="protein sequence ID" value="GHO55111.1"/>
    <property type="molecule type" value="Genomic_DNA"/>
</dbReference>